<evidence type="ECO:0000256" key="1">
    <source>
        <dbReference type="ARBA" id="ARBA00010088"/>
    </source>
</evidence>
<organism evidence="7 8">
    <name type="scientific">Crossiella equi</name>
    <dbReference type="NCBI Taxonomy" id="130796"/>
    <lineage>
        <taxon>Bacteria</taxon>
        <taxon>Bacillati</taxon>
        <taxon>Actinomycetota</taxon>
        <taxon>Actinomycetes</taxon>
        <taxon>Pseudonocardiales</taxon>
        <taxon>Pseudonocardiaceae</taxon>
        <taxon>Crossiella</taxon>
    </lineage>
</organism>
<evidence type="ECO:0000259" key="6">
    <source>
        <dbReference type="Pfam" id="PF08386"/>
    </source>
</evidence>
<evidence type="ECO:0000256" key="3">
    <source>
        <dbReference type="ARBA" id="ARBA00022801"/>
    </source>
</evidence>
<gene>
    <name evidence="7" type="ORF">JOF53_002306</name>
</gene>
<evidence type="ECO:0000313" key="7">
    <source>
        <dbReference type="EMBL" id="MBP2473434.1"/>
    </source>
</evidence>
<keyword evidence="8" id="KW-1185">Reference proteome</keyword>
<sequence>MPRRRSVRAPGAIVLGVVGALVLAGCAVGPSNRPAVAHDGASQGGPVAPPATSAARVPIPPLTEPRESSLSFSDCTDTVNRKLGGPNGLKVGCARLNTVLDSPTRPNRGVARVALTKVGEGKHPLVVLNDALGEPGSLYAVRLAAQLPKEILDVYHLIGVDRRGTGDSDGVRCVNQVSRAAMVGFDPQATDAASLGELLDTTRDAAQECMLDLDEQLGAYDTWRTAADLNLLREALGVPKVNVVARGDASRVLTAFAERFPSGVGRFVLDGAPDPTVDAVGQAEARAAGAKDTFAAFAADCATRGCPLGNPEQAVRELLDRLRAQETRGTKLTFQAGTALRAVVAGLSDRPRWPDLADAIAKGRDGDLTALESFLLPLWTGPDRDMVRLDGGLVTTCNDTTTRIDPARAAGLADEWAKKYPLFGAMSAQELAWCMPWPVPAQPLPTPRAPEAPPMLVLGTEKDAVTPMPGTTKTAEALSSAVQVNWQGAGHGAFARSACVNDASKLFLVDGKAPTNGTVCPP</sequence>
<dbReference type="InterPro" id="IPR013595">
    <property type="entry name" value="Pept_S33_TAP-like_C"/>
</dbReference>
<dbReference type="Pfam" id="PF08386">
    <property type="entry name" value="Abhydrolase_4"/>
    <property type="match status" value="1"/>
</dbReference>
<name>A0ABS5AA13_9PSEU</name>
<protein>
    <submittedName>
        <fullName evidence="7">Pimeloyl-ACP methyl ester carboxylesterase</fullName>
    </submittedName>
</protein>
<dbReference type="InterPro" id="IPR029058">
    <property type="entry name" value="AB_hydrolase_fold"/>
</dbReference>
<dbReference type="PROSITE" id="PS51257">
    <property type="entry name" value="PROKAR_LIPOPROTEIN"/>
    <property type="match status" value="1"/>
</dbReference>
<comment type="caution">
    <text evidence="7">The sequence shown here is derived from an EMBL/GenBank/DDBJ whole genome shotgun (WGS) entry which is preliminary data.</text>
</comment>
<feature type="domain" description="Peptidase S33 tripeptidyl aminopeptidase-like C-terminal" evidence="6">
    <location>
        <begin position="420"/>
        <end position="520"/>
    </location>
</feature>
<dbReference type="SUPFAM" id="SSF53474">
    <property type="entry name" value="alpha/beta-Hydrolases"/>
    <property type="match status" value="1"/>
</dbReference>
<accession>A0ABS5AA13</accession>
<dbReference type="Gene3D" id="3.40.50.1820">
    <property type="entry name" value="alpha/beta hydrolase"/>
    <property type="match status" value="1"/>
</dbReference>
<dbReference type="InterPro" id="IPR051601">
    <property type="entry name" value="Serine_prot/Carboxylest_S33"/>
</dbReference>
<keyword evidence="3" id="KW-0378">Hydrolase</keyword>
<proteinExistence type="inferred from homology"/>
<dbReference type="Pfam" id="PF00561">
    <property type="entry name" value="Abhydrolase_1"/>
    <property type="match status" value="1"/>
</dbReference>
<keyword evidence="2" id="KW-0732">Signal</keyword>
<reference evidence="7 8" key="1">
    <citation type="submission" date="2021-03" db="EMBL/GenBank/DDBJ databases">
        <title>Sequencing the genomes of 1000 actinobacteria strains.</title>
        <authorList>
            <person name="Klenk H.-P."/>
        </authorList>
    </citation>
    <scope>NUCLEOTIDE SEQUENCE [LARGE SCALE GENOMIC DNA]</scope>
    <source>
        <strain evidence="7 8">DSM 44580</strain>
    </source>
</reference>
<comment type="similarity">
    <text evidence="1">Belongs to the peptidase S33 family.</text>
</comment>
<feature type="region of interest" description="Disordered" evidence="4">
    <location>
        <begin position="36"/>
        <end position="73"/>
    </location>
</feature>
<dbReference type="PANTHER" id="PTHR43248:SF29">
    <property type="entry name" value="TRIPEPTIDYL AMINOPEPTIDASE"/>
    <property type="match status" value="1"/>
</dbReference>
<evidence type="ECO:0000256" key="4">
    <source>
        <dbReference type="SAM" id="MobiDB-lite"/>
    </source>
</evidence>
<dbReference type="Proteomes" id="UP001519363">
    <property type="component" value="Unassembled WGS sequence"/>
</dbReference>
<evidence type="ECO:0000259" key="5">
    <source>
        <dbReference type="Pfam" id="PF00561"/>
    </source>
</evidence>
<dbReference type="EMBL" id="JAGIOO010000001">
    <property type="protein sequence ID" value="MBP2473434.1"/>
    <property type="molecule type" value="Genomic_DNA"/>
</dbReference>
<evidence type="ECO:0000313" key="8">
    <source>
        <dbReference type="Proteomes" id="UP001519363"/>
    </source>
</evidence>
<dbReference type="PANTHER" id="PTHR43248">
    <property type="entry name" value="2-SUCCINYL-6-HYDROXY-2,4-CYCLOHEXADIENE-1-CARBOXYLATE SYNTHASE"/>
    <property type="match status" value="1"/>
</dbReference>
<evidence type="ECO:0000256" key="2">
    <source>
        <dbReference type="ARBA" id="ARBA00022729"/>
    </source>
</evidence>
<dbReference type="InterPro" id="IPR000073">
    <property type="entry name" value="AB_hydrolase_1"/>
</dbReference>
<dbReference type="RefSeq" id="WP_209706783.1">
    <property type="nucleotide sequence ID" value="NZ_JAGIOO010000001.1"/>
</dbReference>
<feature type="domain" description="AB hydrolase-1" evidence="5">
    <location>
        <begin position="125"/>
        <end position="302"/>
    </location>
</feature>